<keyword evidence="1" id="KW-0670">Pyruvate</keyword>
<sequence>MTQRLLEIAPSCDAQELSFDLERMIEASITFVY</sequence>
<protein>
    <submittedName>
        <fullName evidence="1">Macaca fascicularis brain cDNA clone: QbsA-11533, similar to human pyruvate dehydrogenase phosphatase isoenzyme 2 (PDP2), mRNA, RefSeq: NM_020786.1</fullName>
    </submittedName>
</protein>
<organism evidence="1">
    <name type="scientific">Macaca fascicularis</name>
    <name type="common">Crab-eating macaque</name>
    <name type="synonym">Cynomolgus monkey</name>
    <dbReference type="NCBI Taxonomy" id="9541"/>
    <lineage>
        <taxon>Eukaryota</taxon>
        <taxon>Metazoa</taxon>
        <taxon>Chordata</taxon>
        <taxon>Craniata</taxon>
        <taxon>Vertebrata</taxon>
        <taxon>Euteleostomi</taxon>
        <taxon>Mammalia</taxon>
        <taxon>Eutheria</taxon>
        <taxon>Euarchontoglires</taxon>
        <taxon>Primates</taxon>
        <taxon>Haplorrhini</taxon>
        <taxon>Catarrhini</taxon>
        <taxon>Cercopithecidae</taxon>
        <taxon>Cercopithecinae</taxon>
        <taxon>Macaca</taxon>
    </lineage>
</organism>
<reference evidence="1" key="1">
    <citation type="journal article" date="2007" name="PLoS Biol.">
        <title>Rate of evolution in brain-expressed genes in humans and other primates.</title>
        <authorList>
            <person name="Wang H.-Y."/>
            <person name="Chien H.-C."/>
            <person name="Osada N."/>
            <person name="Hashimoto K."/>
            <person name="Sugano S."/>
            <person name="Gojobori T."/>
            <person name="Chou C.-K."/>
            <person name="Tsai S.-F."/>
            <person name="Wu C.-I."/>
            <person name="Shen C.-K.J."/>
        </authorList>
    </citation>
    <scope>NUCLEOTIDE SEQUENCE</scope>
</reference>
<dbReference type="AlphaFoldDB" id="I7GA97"/>
<name>I7GA97_MACFA</name>
<evidence type="ECO:0000313" key="1">
    <source>
        <dbReference type="EMBL" id="BAE88472.1"/>
    </source>
</evidence>
<accession>I7GA97</accession>
<proteinExistence type="evidence at transcript level"/>
<dbReference type="EMBL" id="AB171409">
    <property type="protein sequence ID" value="BAE88472.1"/>
    <property type="molecule type" value="mRNA"/>
</dbReference>